<keyword evidence="8" id="KW-0326">Glycosidase</keyword>
<keyword evidence="10" id="KW-1185">Reference proteome</keyword>
<evidence type="ECO:0000256" key="2">
    <source>
        <dbReference type="ARBA" id="ARBA00011974"/>
    </source>
</evidence>
<dbReference type="Gene3D" id="3.40.50.1580">
    <property type="entry name" value="Nucleoside phosphorylase domain"/>
    <property type="match status" value="1"/>
</dbReference>
<evidence type="ECO:0000313" key="10">
    <source>
        <dbReference type="Proteomes" id="UP001069145"/>
    </source>
</evidence>
<dbReference type="Pfam" id="PF01048">
    <property type="entry name" value="PNP_UDP_1"/>
    <property type="match status" value="1"/>
</dbReference>
<name>A0A0X8FE94_9LACT</name>
<dbReference type="NCBIfam" id="TIGR01704">
    <property type="entry name" value="MTA_SAH-Nsdase"/>
    <property type="match status" value="1"/>
</dbReference>
<proteinExistence type="predicted"/>
<evidence type="ECO:0000256" key="1">
    <source>
        <dbReference type="ARBA" id="ARBA00004945"/>
    </source>
</evidence>
<feature type="domain" description="Nucleoside phosphorylase" evidence="6">
    <location>
        <begin position="2"/>
        <end position="227"/>
    </location>
</feature>
<sequence length="231" mass="25331">MKIAIIAALSREVNYYIETIDHLEEKTIADMTYWLGSYQGKDLVIAQSGVGKVNAALATTVVALEDPDVIINTGSAGAIDPSLKIGDIVLAEYAIYNDVDATAFDNVLGQVDGMPVNYPTDPQWRSAFYQYYSEHASQANIKVGPIVSGDSFIASQDKVRWIQKHFPGALCTEMEGTAIGQVAYRFKIPFVIIRAISDTANHDANITFEEFIEKVGRQSAQATLDFIAKLQ</sequence>
<comment type="pathway">
    <text evidence="1">Amino-acid biosynthesis; L-methionine biosynthesis via salvage pathway; S-methyl-5-thio-alpha-D-ribose 1-phosphate from S-methyl-5'-thioadenosine (hydrolase route): step 1/2.</text>
</comment>
<gene>
    <name evidence="8" type="ORF">I6G68_07145</name>
    <name evidence="7" type="ORF">ODY43_03535</name>
</gene>
<dbReference type="EMBL" id="JAOTML010000003">
    <property type="protein sequence ID" value="MCY3053053.1"/>
    <property type="molecule type" value="Genomic_DNA"/>
</dbReference>
<dbReference type="PANTHER" id="PTHR46832:SF1">
    <property type="entry name" value="5'-METHYLTHIOADENOSINE_S-ADENOSYLHOMOCYSTEINE NUCLEOSIDASE"/>
    <property type="match status" value="1"/>
</dbReference>
<dbReference type="InterPro" id="IPR010049">
    <property type="entry name" value="MTA_SAH_Nsdase"/>
</dbReference>
<accession>A0A0X8FE94</accession>
<dbReference type="RefSeq" id="WP_060778009.1">
    <property type="nucleotide sequence ID" value="NZ_CAJHLH010000002.1"/>
</dbReference>
<dbReference type="Proteomes" id="UP001069145">
    <property type="component" value="Unassembled WGS sequence"/>
</dbReference>
<dbReference type="GO" id="GO:0019509">
    <property type="term" value="P:L-methionine salvage from methylthioadenosine"/>
    <property type="evidence" value="ECO:0007669"/>
    <property type="project" value="UniProtKB-UniPathway"/>
</dbReference>
<dbReference type="UniPathway" id="UPA00904">
    <property type="reaction ID" value="UER00871"/>
</dbReference>
<dbReference type="EMBL" id="CP065662">
    <property type="protein sequence ID" value="QPS01134.1"/>
    <property type="molecule type" value="Genomic_DNA"/>
</dbReference>
<evidence type="ECO:0000256" key="5">
    <source>
        <dbReference type="ARBA" id="ARBA00023167"/>
    </source>
</evidence>
<dbReference type="AlphaFoldDB" id="A0A0X8FE94"/>
<evidence type="ECO:0000313" key="8">
    <source>
        <dbReference type="EMBL" id="QPS01134.1"/>
    </source>
</evidence>
<keyword evidence="4 8" id="KW-0378">Hydrolase</keyword>
<dbReference type="CDD" id="cd09008">
    <property type="entry name" value="MTAN"/>
    <property type="match status" value="1"/>
</dbReference>
<dbReference type="InterPro" id="IPR035994">
    <property type="entry name" value="Nucleoside_phosphorylase_sf"/>
</dbReference>
<organism evidence="8 9">
    <name type="scientific">Aerococcus urinae</name>
    <dbReference type="NCBI Taxonomy" id="1376"/>
    <lineage>
        <taxon>Bacteria</taxon>
        <taxon>Bacillati</taxon>
        <taxon>Bacillota</taxon>
        <taxon>Bacilli</taxon>
        <taxon>Lactobacillales</taxon>
        <taxon>Aerococcaceae</taxon>
        <taxon>Aerococcus</taxon>
    </lineage>
</organism>
<dbReference type="PANTHER" id="PTHR46832">
    <property type="entry name" value="5'-METHYLTHIOADENOSINE/S-ADENOSYLHOMOCYSTEINE NUCLEOSIDASE"/>
    <property type="match status" value="1"/>
</dbReference>
<dbReference type="Proteomes" id="UP000594771">
    <property type="component" value="Chromosome"/>
</dbReference>
<dbReference type="NCBIfam" id="NF004079">
    <property type="entry name" value="PRK05584.1"/>
    <property type="match status" value="1"/>
</dbReference>
<keyword evidence="5" id="KW-0486">Methionine biosynthesis</keyword>
<evidence type="ECO:0000256" key="4">
    <source>
        <dbReference type="ARBA" id="ARBA00022801"/>
    </source>
</evidence>
<dbReference type="InterPro" id="IPR000845">
    <property type="entry name" value="Nucleoside_phosphorylase_d"/>
</dbReference>
<protein>
    <recommendedName>
        <fullName evidence="2">adenosylhomocysteine nucleosidase</fullName>
        <ecNumber evidence="2">3.2.2.9</ecNumber>
    </recommendedName>
</protein>
<dbReference type="KEGG" id="aun:AWM73_02905"/>
<dbReference type="GeneID" id="35766801"/>
<evidence type="ECO:0000313" key="7">
    <source>
        <dbReference type="EMBL" id="MCY3053053.1"/>
    </source>
</evidence>
<dbReference type="GO" id="GO:0009164">
    <property type="term" value="P:nucleoside catabolic process"/>
    <property type="evidence" value="ECO:0007669"/>
    <property type="project" value="InterPro"/>
</dbReference>
<reference evidence="8 9" key="1">
    <citation type="submission" date="2020-12" db="EMBL/GenBank/DDBJ databases">
        <title>FDA dAtabase for Regulatory Grade micrObial Sequences (FDA-ARGOS): Supporting development and validation of Infectious Disease Dx tests.</title>
        <authorList>
            <person name="Sproer C."/>
            <person name="Gronow S."/>
            <person name="Severitt S."/>
            <person name="Schroder I."/>
            <person name="Tallon L."/>
            <person name="Sadzewicz L."/>
            <person name="Zhao X."/>
            <person name="Boylan J."/>
            <person name="Ott S."/>
            <person name="Bowen H."/>
            <person name="Vavikolanu K."/>
            <person name="Mehta A."/>
            <person name="Aluvathingal J."/>
            <person name="Nadendla S."/>
            <person name="Lowell S."/>
            <person name="Myers T."/>
            <person name="Yan Y."/>
            <person name="Sichtig H."/>
        </authorList>
    </citation>
    <scope>NUCLEOTIDE SEQUENCE [LARGE SCALE GENOMIC DNA]</scope>
    <source>
        <strain evidence="8 9">FDAARGOS_911</strain>
    </source>
</reference>
<reference evidence="7" key="2">
    <citation type="submission" date="2022-09" db="EMBL/GenBank/DDBJ databases">
        <title>Aerococcus urinae taxonomy study.</title>
        <authorList>
            <person name="Christensen J."/>
            <person name="Senneby E."/>
        </authorList>
    </citation>
    <scope>NUCLEOTIDE SEQUENCE</scope>
    <source>
        <strain evidence="7">NLD-066-U95</strain>
    </source>
</reference>
<dbReference type="GO" id="GO:0019284">
    <property type="term" value="P:L-methionine salvage from S-adenosylmethionine"/>
    <property type="evidence" value="ECO:0007669"/>
    <property type="project" value="TreeGrafter"/>
</dbReference>
<evidence type="ECO:0000256" key="3">
    <source>
        <dbReference type="ARBA" id="ARBA00022605"/>
    </source>
</evidence>
<evidence type="ECO:0000313" key="9">
    <source>
        <dbReference type="Proteomes" id="UP000594771"/>
    </source>
</evidence>
<dbReference type="EC" id="3.2.2.9" evidence="2"/>
<keyword evidence="3" id="KW-0028">Amino-acid biosynthesis</keyword>
<dbReference type="GO" id="GO:0008782">
    <property type="term" value="F:adenosylhomocysteine nucleosidase activity"/>
    <property type="evidence" value="ECO:0007669"/>
    <property type="project" value="UniProtKB-EC"/>
</dbReference>
<evidence type="ECO:0000259" key="6">
    <source>
        <dbReference type="Pfam" id="PF01048"/>
    </source>
</evidence>
<dbReference type="SUPFAM" id="SSF53167">
    <property type="entry name" value="Purine and uridine phosphorylases"/>
    <property type="match status" value="1"/>
</dbReference>
<dbReference type="GO" id="GO:0008930">
    <property type="term" value="F:methylthioadenosine nucleosidase activity"/>
    <property type="evidence" value="ECO:0007669"/>
    <property type="project" value="InterPro"/>
</dbReference>
<dbReference type="OrthoDB" id="9792278at2"/>
<dbReference type="GO" id="GO:0005829">
    <property type="term" value="C:cytosol"/>
    <property type="evidence" value="ECO:0007669"/>
    <property type="project" value="TreeGrafter"/>
</dbReference>